<dbReference type="InterPro" id="IPR051533">
    <property type="entry name" value="WaaL-like"/>
</dbReference>
<evidence type="ECO:0000313" key="7">
    <source>
        <dbReference type="EMBL" id="NML45769.1"/>
    </source>
</evidence>
<feature type="transmembrane region" description="Helical" evidence="5">
    <location>
        <begin position="170"/>
        <end position="187"/>
    </location>
</feature>
<feature type="transmembrane region" description="Helical" evidence="5">
    <location>
        <begin position="126"/>
        <end position="149"/>
    </location>
</feature>
<dbReference type="GO" id="GO:0016020">
    <property type="term" value="C:membrane"/>
    <property type="evidence" value="ECO:0007669"/>
    <property type="project" value="UniProtKB-SubCell"/>
</dbReference>
<evidence type="ECO:0000256" key="5">
    <source>
        <dbReference type="SAM" id="Phobius"/>
    </source>
</evidence>
<dbReference type="PANTHER" id="PTHR37422:SF13">
    <property type="entry name" value="LIPOPOLYSACCHARIDE BIOSYNTHESIS PROTEIN PA4999-RELATED"/>
    <property type="match status" value="1"/>
</dbReference>
<dbReference type="InterPro" id="IPR007016">
    <property type="entry name" value="O-antigen_ligase-rel_domated"/>
</dbReference>
<gene>
    <name evidence="7" type="ORF">HHL11_18620</name>
</gene>
<sequence length="421" mass="46704">MSAVVPRYVSEEIASWNDRIAQAILSFGLATLGFFVLWSSAGTSIAMFFIVVACCLVPRRFVQLWPRRDRMVQIGLLLLAWIALRSFVGEGVNYASWRIVNHYHELLMLPVMWAVMRLAWRPQAFTNGLMLAGLIATAILFATALRAWYHLGGSYELQGHMEQAIVDRRISLGFGLSVCAFLIYEHARLGRLPRVPGYAGAALFAGAVLFACDARTGYVLVLALAGCAGYRAAPRKWRYQAVVALLVLGALLASTSQPLRTRFMDTVKVLQGAQPVNDSELSTTIRLEVLRNGLDVARDHWVLGTGWVAYQDAFRAIALARHPGQPELPGSQSVNPHNEYLLQLGAGGLPALLLFLAWLAWPMWRAARQRRLDRPWVGAAGCIAFAFAISALFNSVLLDFMEAHLYAALMGWMMARRLDRS</sequence>
<dbReference type="EMBL" id="JABBFX010000001">
    <property type="protein sequence ID" value="NML45769.1"/>
    <property type="molecule type" value="Genomic_DNA"/>
</dbReference>
<reference evidence="7 8" key="1">
    <citation type="submission" date="2020-04" db="EMBL/GenBank/DDBJ databases">
        <title>Ramlibacter sp. G-1-2-2 isolated from soil.</title>
        <authorList>
            <person name="Dahal R.H."/>
        </authorList>
    </citation>
    <scope>NUCLEOTIDE SEQUENCE [LARGE SCALE GENOMIC DNA]</scope>
    <source>
        <strain evidence="7 8">G-1-2-2</strain>
    </source>
</reference>
<accession>A0A848H8D4</accession>
<name>A0A848H8D4_9BURK</name>
<dbReference type="PANTHER" id="PTHR37422">
    <property type="entry name" value="TEICHURONIC ACID BIOSYNTHESIS PROTEIN TUAE"/>
    <property type="match status" value="1"/>
</dbReference>
<keyword evidence="3 5" id="KW-1133">Transmembrane helix</keyword>
<keyword evidence="8" id="KW-1185">Reference proteome</keyword>
<dbReference type="RefSeq" id="WP_169419839.1">
    <property type="nucleotide sequence ID" value="NZ_JABBFX010000001.1"/>
</dbReference>
<proteinExistence type="predicted"/>
<feature type="transmembrane region" description="Helical" evidence="5">
    <location>
        <begin position="71"/>
        <end position="88"/>
    </location>
</feature>
<evidence type="ECO:0000259" key="6">
    <source>
        <dbReference type="Pfam" id="PF04932"/>
    </source>
</evidence>
<feature type="transmembrane region" description="Helical" evidence="5">
    <location>
        <begin position="340"/>
        <end position="364"/>
    </location>
</feature>
<evidence type="ECO:0000256" key="1">
    <source>
        <dbReference type="ARBA" id="ARBA00004141"/>
    </source>
</evidence>
<feature type="transmembrane region" description="Helical" evidence="5">
    <location>
        <begin position="376"/>
        <end position="397"/>
    </location>
</feature>
<protein>
    <submittedName>
        <fullName evidence="7">O-antigen ligase family protein</fullName>
    </submittedName>
</protein>
<feature type="transmembrane region" description="Helical" evidence="5">
    <location>
        <begin position="237"/>
        <end position="255"/>
    </location>
</feature>
<comment type="caution">
    <text evidence="7">The sequence shown here is derived from an EMBL/GenBank/DDBJ whole genome shotgun (WGS) entry which is preliminary data.</text>
</comment>
<evidence type="ECO:0000256" key="3">
    <source>
        <dbReference type="ARBA" id="ARBA00022989"/>
    </source>
</evidence>
<dbReference type="Pfam" id="PF04932">
    <property type="entry name" value="Wzy_C"/>
    <property type="match status" value="1"/>
</dbReference>
<evidence type="ECO:0000313" key="8">
    <source>
        <dbReference type="Proteomes" id="UP000541185"/>
    </source>
</evidence>
<keyword evidence="7" id="KW-0436">Ligase</keyword>
<dbReference type="GO" id="GO:0016874">
    <property type="term" value="F:ligase activity"/>
    <property type="evidence" value="ECO:0007669"/>
    <property type="project" value="UniProtKB-KW"/>
</dbReference>
<comment type="subcellular location">
    <subcellularLocation>
        <location evidence="1">Membrane</location>
        <topology evidence="1">Multi-pass membrane protein</topology>
    </subcellularLocation>
</comment>
<feature type="transmembrane region" description="Helical" evidence="5">
    <location>
        <begin position="199"/>
        <end position="225"/>
    </location>
</feature>
<evidence type="ECO:0000256" key="4">
    <source>
        <dbReference type="ARBA" id="ARBA00023136"/>
    </source>
</evidence>
<evidence type="ECO:0000256" key="2">
    <source>
        <dbReference type="ARBA" id="ARBA00022692"/>
    </source>
</evidence>
<dbReference type="Proteomes" id="UP000541185">
    <property type="component" value="Unassembled WGS sequence"/>
</dbReference>
<feature type="transmembrane region" description="Helical" evidence="5">
    <location>
        <begin position="45"/>
        <end position="65"/>
    </location>
</feature>
<feature type="domain" description="O-antigen ligase-related" evidence="6">
    <location>
        <begin position="201"/>
        <end position="356"/>
    </location>
</feature>
<organism evidence="7 8">
    <name type="scientific">Ramlibacter agri</name>
    <dbReference type="NCBI Taxonomy" id="2728837"/>
    <lineage>
        <taxon>Bacteria</taxon>
        <taxon>Pseudomonadati</taxon>
        <taxon>Pseudomonadota</taxon>
        <taxon>Betaproteobacteria</taxon>
        <taxon>Burkholderiales</taxon>
        <taxon>Comamonadaceae</taxon>
        <taxon>Ramlibacter</taxon>
    </lineage>
</organism>
<keyword evidence="2 5" id="KW-0812">Transmembrane</keyword>
<keyword evidence="4 5" id="KW-0472">Membrane</keyword>
<dbReference type="AlphaFoldDB" id="A0A848H8D4"/>